<keyword evidence="4" id="KW-1185">Reference proteome</keyword>
<evidence type="ECO:0000313" key="3">
    <source>
        <dbReference type="EMBL" id="MCK0536231.1"/>
    </source>
</evidence>
<dbReference type="Gene3D" id="3.40.640.10">
    <property type="entry name" value="Type I PLP-dependent aspartate aminotransferase-like (Major domain)"/>
    <property type="match status" value="1"/>
</dbReference>
<keyword evidence="3" id="KW-0808">Transferase</keyword>
<accession>A0ABT0E345</accession>
<keyword evidence="3" id="KW-0032">Aminotransferase</keyword>
<proteinExistence type="predicted"/>
<dbReference type="Proteomes" id="UP001165524">
    <property type="component" value="Unassembled WGS sequence"/>
</dbReference>
<dbReference type="PANTHER" id="PTHR43586">
    <property type="entry name" value="CYSTEINE DESULFURASE"/>
    <property type="match status" value="1"/>
</dbReference>
<dbReference type="InterPro" id="IPR015424">
    <property type="entry name" value="PyrdxlP-dep_Trfase"/>
</dbReference>
<keyword evidence="1" id="KW-0663">Pyridoxal phosphate</keyword>
<organism evidence="3 4">
    <name type="scientific">Alcanivorax quisquiliarum</name>
    <dbReference type="NCBI Taxonomy" id="2933565"/>
    <lineage>
        <taxon>Bacteria</taxon>
        <taxon>Pseudomonadati</taxon>
        <taxon>Pseudomonadota</taxon>
        <taxon>Gammaproteobacteria</taxon>
        <taxon>Oceanospirillales</taxon>
        <taxon>Alcanivoracaceae</taxon>
        <taxon>Alcanivorax</taxon>
    </lineage>
</organism>
<name>A0ABT0E345_9GAMM</name>
<protein>
    <submittedName>
        <fullName evidence="3">Aminotransferase class V-fold PLP-dependent enzyme</fullName>
    </submittedName>
</protein>
<feature type="domain" description="Aminotransferase class V" evidence="2">
    <location>
        <begin position="71"/>
        <end position="357"/>
    </location>
</feature>
<dbReference type="Pfam" id="PF00266">
    <property type="entry name" value="Aminotran_5"/>
    <property type="match status" value="1"/>
</dbReference>
<evidence type="ECO:0000313" key="4">
    <source>
        <dbReference type="Proteomes" id="UP001165524"/>
    </source>
</evidence>
<gene>
    <name evidence="3" type="ORF">MU846_00720</name>
</gene>
<dbReference type="SUPFAM" id="SSF53383">
    <property type="entry name" value="PLP-dependent transferases"/>
    <property type="match status" value="1"/>
</dbReference>
<dbReference type="EMBL" id="JALKII010000001">
    <property type="protein sequence ID" value="MCK0536231.1"/>
    <property type="molecule type" value="Genomic_DNA"/>
</dbReference>
<comment type="caution">
    <text evidence="3">The sequence shown here is derived from an EMBL/GenBank/DDBJ whole genome shotgun (WGS) entry which is preliminary data.</text>
</comment>
<dbReference type="InterPro" id="IPR000192">
    <property type="entry name" value="Aminotrans_V_dom"/>
</dbReference>
<dbReference type="InterPro" id="IPR015422">
    <property type="entry name" value="PyrdxlP-dep_Trfase_small"/>
</dbReference>
<dbReference type="RefSeq" id="WP_246947273.1">
    <property type="nucleotide sequence ID" value="NZ_JALKII010000001.1"/>
</dbReference>
<evidence type="ECO:0000256" key="1">
    <source>
        <dbReference type="ARBA" id="ARBA00022898"/>
    </source>
</evidence>
<dbReference type="Gene3D" id="3.90.1150.10">
    <property type="entry name" value="Aspartate Aminotransferase, domain 1"/>
    <property type="match status" value="1"/>
</dbReference>
<sequence>MNDSPLRSAGSFAALPAAITSEFPQAADVYYLNHAAVAPWPHRTRDAVCRFADENLRQGARDYPGWLAVQARLRAQLCQLINAPDAADIALLKNTSEGLSLIAAGLAWQAGDEIVISDQEFPSNRIPWQALAQRGVRTIMVDISGDAPEQALIDALTPRTRLLSISSVQYGTGLRMDLTRLGEACRDNGTLFCVDAIQTLGALPFDARACHADFVVADGHKWMLGPEGLALFYCRAPVREQLALTQYGWHMVEDAGNYDRADWAPAASARRFECGSPNMLTIHALSASLSLLLEVGMEHVGEALLARSGYLDQRLRESGRGRMISPACDTRRSGIITWQPDRETPAAAYARLQAAGVVCAQRAGGIRLSPHFYTDQSVIDRAVDLLLA</sequence>
<dbReference type="InterPro" id="IPR015421">
    <property type="entry name" value="PyrdxlP-dep_Trfase_major"/>
</dbReference>
<reference evidence="3" key="1">
    <citation type="submission" date="2022-04" db="EMBL/GenBank/DDBJ databases">
        <title>Alcanivorax sp. CY1518 draft genome sequence.</title>
        <authorList>
            <person name="Zhao G."/>
            <person name="An M."/>
        </authorList>
    </citation>
    <scope>NUCLEOTIDE SEQUENCE</scope>
    <source>
        <strain evidence="3">CY1518</strain>
    </source>
</reference>
<dbReference type="GO" id="GO:0008483">
    <property type="term" value="F:transaminase activity"/>
    <property type="evidence" value="ECO:0007669"/>
    <property type="project" value="UniProtKB-KW"/>
</dbReference>
<dbReference type="PANTHER" id="PTHR43586:SF15">
    <property type="entry name" value="BLR3095 PROTEIN"/>
    <property type="match status" value="1"/>
</dbReference>
<evidence type="ECO:0000259" key="2">
    <source>
        <dbReference type="Pfam" id="PF00266"/>
    </source>
</evidence>